<dbReference type="AlphaFoldDB" id="A0A383BPR8"/>
<dbReference type="EC" id="1.11.1.24" evidence="2"/>
<proteinExistence type="inferred from homology"/>
<evidence type="ECO:0000256" key="2">
    <source>
        <dbReference type="ARBA" id="ARBA00013017"/>
    </source>
</evidence>
<gene>
    <name evidence="12" type="ORF">METZ01_LOCUS474647</name>
</gene>
<dbReference type="SUPFAM" id="SSF52833">
    <property type="entry name" value="Thioredoxin-like"/>
    <property type="match status" value="1"/>
</dbReference>
<dbReference type="InterPro" id="IPR000866">
    <property type="entry name" value="AhpC/TSA"/>
</dbReference>
<dbReference type="Gene3D" id="3.40.30.10">
    <property type="entry name" value="Glutaredoxin"/>
    <property type="match status" value="1"/>
</dbReference>
<accession>A0A383BPR8</accession>
<dbReference type="FunFam" id="3.40.30.10:FF:000007">
    <property type="entry name" value="Thioredoxin-dependent thiol peroxidase"/>
    <property type="match status" value="1"/>
</dbReference>
<evidence type="ECO:0000256" key="5">
    <source>
        <dbReference type="ARBA" id="ARBA00023002"/>
    </source>
</evidence>
<organism evidence="12">
    <name type="scientific">marine metagenome</name>
    <dbReference type="NCBI Taxonomy" id="408172"/>
    <lineage>
        <taxon>unclassified sequences</taxon>
        <taxon>metagenomes</taxon>
        <taxon>ecological metagenomes</taxon>
    </lineage>
</organism>
<keyword evidence="5" id="KW-0560">Oxidoreductase</keyword>
<comment type="catalytic activity">
    <reaction evidence="10">
        <text>a hydroperoxide + [thioredoxin]-dithiol = an alcohol + [thioredoxin]-disulfide + H2O</text>
        <dbReference type="Rhea" id="RHEA:62620"/>
        <dbReference type="Rhea" id="RHEA-COMP:10698"/>
        <dbReference type="Rhea" id="RHEA-COMP:10700"/>
        <dbReference type="ChEBI" id="CHEBI:15377"/>
        <dbReference type="ChEBI" id="CHEBI:29950"/>
        <dbReference type="ChEBI" id="CHEBI:30879"/>
        <dbReference type="ChEBI" id="CHEBI:35924"/>
        <dbReference type="ChEBI" id="CHEBI:50058"/>
        <dbReference type="EC" id="1.11.1.24"/>
    </reaction>
</comment>
<keyword evidence="4" id="KW-0049">Antioxidant</keyword>
<evidence type="ECO:0000256" key="6">
    <source>
        <dbReference type="ARBA" id="ARBA00023157"/>
    </source>
</evidence>
<dbReference type="PANTHER" id="PTHR42801">
    <property type="entry name" value="THIOREDOXIN-DEPENDENT PEROXIDE REDUCTASE"/>
    <property type="match status" value="1"/>
</dbReference>
<dbReference type="GO" id="GO:0034599">
    <property type="term" value="P:cellular response to oxidative stress"/>
    <property type="evidence" value="ECO:0007669"/>
    <property type="project" value="TreeGrafter"/>
</dbReference>
<protein>
    <recommendedName>
        <fullName evidence="2">thioredoxin-dependent peroxiredoxin</fullName>
        <ecNumber evidence="2">1.11.1.24</ecNumber>
    </recommendedName>
    <alternativeName>
        <fullName evidence="8">Thioredoxin peroxidase</fullName>
    </alternativeName>
</protein>
<dbReference type="GO" id="GO:0045454">
    <property type="term" value="P:cell redox homeostasis"/>
    <property type="evidence" value="ECO:0007669"/>
    <property type="project" value="TreeGrafter"/>
</dbReference>
<reference evidence="12" key="1">
    <citation type="submission" date="2018-05" db="EMBL/GenBank/DDBJ databases">
        <authorList>
            <person name="Lanie J.A."/>
            <person name="Ng W.-L."/>
            <person name="Kazmierczak K.M."/>
            <person name="Andrzejewski T.M."/>
            <person name="Davidsen T.M."/>
            <person name="Wayne K.J."/>
            <person name="Tettelin H."/>
            <person name="Glass J.I."/>
            <person name="Rusch D."/>
            <person name="Podicherti R."/>
            <person name="Tsui H.-C.T."/>
            <person name="Winkler M.E."/>
        </authorList>
    </citation>
    <scope>NUCLEOTIDE SEQUENCE</scope>
</reference>
<dbReference type="PANTHER" id="PTHR42801:SF4">
    <property type="entry name" value="AHPC_TSA FAMILY PROTEIN"/>
    <property type="match status" value="1"/>
</dbReference>
<dbReference type="GO" id="GO:0005737">
    <property type="term" value="C:cytoplasm"/>
    <property type="evidence" value="ECO:0007669"/>
    <property type="project" value="TreeGrafter"/>
</dbReference>
<keyword evidence="3" id="KW-0575">Peroxidase</keyword>
<keyword evidence="7" id="KW-0676">Redox-active center</keyword>
<dbReference type="InterPro" id="IPR013766">
    <property type="entry name" value="Thioredoxin_domain"/>
</dbReference>
<sequence>VIYFYPKDNTPGCSKEACNFRDNIDPIRELGARVVGVSVDTVKKHANFVKKFKIPFTLLADEVQKMVNDYGVWGLKKFMGREYMGTNRMTFIVNPQGKIAKVYPKVKAATHGDEVLADLARIQ</sequence>
<evidence type="ECO:0000256" key="4">
    <source>
        <dbReference type="ARBA" id="ARBA00022862"/>
    </source>
</evidence>
<evidence type="ECO:0000256" key="8">
    <source>
        <dbReference type="ARBA" id="ARBA00032824"/>
    </source>
</evidence>
<evidence type="ECO:0000256" key="1">
    <source>
        <dbReference type="ARBA" id="ARBA00011245"/>
    </source>
</evidence>
<evidence type="ECO:0000313" key="12">
    <source>
        <dbReference type="EMBL" id="SVE21793.1"/>
    </source>
</evidence>
<evidence type="ECO:0000256" key="3">
    <source>
        <dbReference type="ARBA" id="ARBA00022559"/>
    </source>
</evidence>
<evidence type="ECO:0000256" key="9">
    <source>
        <dbReference type="ARBA" id="ARBA00038489"/>
    </source>
</evidence>
<dbReference type="GO" id="GO:0008379">
    <property type="term" value="F:thioredoxin peroxidase activity"/>
    <property type="evidence" value="ECO:0007669"/>
    <property type="project" value="TreeGrafter"/>
</dbReference>
<comment type="subunit">
    <text evidence="1">Monomer.</text>
</comment>
<feature type="non-terminal residue" evidence="12">
    <location>
        <position position="1"/>
    </location>
</feature>
<dbReference type="InterPro" id="IPR036249">
    <property type="entry name" value="Thioredoxin-like_sf"/>
</dbReference>
<dbReference type="Pfam" id="PF00578">
    <property type="entry name" value="AhpC-TSA"/>
    <property type="match status" value="1"/>
</dbReference>
<comment type="similarity">
    <text evidence="9">Belongs to the peroxiredoxin family. BCP/PrxQ subfamily.</text>
</comment>
<evidence type="ECO:0000256" key="10">
    <source>
        <dbReference type="ARBA" id="ARBA00049091"/>
    </source>
</evidence>
<dbReference type="InterPro" id="IPR050924">
    <property type="entry name" value="Peroxiredoxin_BCP/PrxQ"/>
</dbReference>
<evidence type="ECO:0000259" key="11">
    <source>
        <dbReference type="PROSITE" id="PS51352"/>
    </source>
</evidence>
<dbReference type="PROSITE" id="PS51352">
    <property type="entry name" value="THIOREDOXIN_2"/>
    <property type="match status" value="1"/>
</dbReference>
<name>A0A383BPR8_9ZZZZ</name>
<dbReference type="CDD" id="cd03017">
    <property type="entry name" value="PRX_BCP"/>
    <property type="match status" value="1"/>
</dbReference>
<dbReference type="EMBL" id="UINC01202132">
    <property type="protein sequence ID" value="SVE21793.1"/>
    <property type="molecule type" value="Genomic_DNA"/>
</dbReference>
<keyword evidence="6" id="KW-1015">Disulfide bond</keyword>
<evidence type="ECO:0000256" key="7">
    <source>
        <dbReference type="ARBA" id="ARBA00023284"/>
    </source>
</evidence>
<feature type="domain" description="Thioredoxin" evidence="11">
    <location>
        <begin position="1"/>
        <end position="123"/>
    </location>
</feature>